<evidence type="ECO:0000259" key="1">
    <source>
        <dbReference type="Pfam" id="PF12804"/>
    </source>
</evidence>
<dbReference type="InterPro" id="IPR029044">
    <property type="entry name" value="Nucleotide-diphossugar_trans"/>
</dbReference>
<dbReference type="Proteomes" id="UP000434409">
    <property type="component" value="Unassembled WGS sequence"/>
</dbReference>
<comment type="caution">
    <text evidence="2">The sequence shown here is derived from an EMBL/GenBank/DDBJ whole genome shotgun (WGS) entry which is preliminary data.</text>
</comment>
<evidence type="ECO:0000313" key="3">
    <source>
        <dbReference type="Proteomes" id="UP000434409"/>
    </source>
</evidence>
<dbReference type="GO" id="GO:0004305">
    <property type="term" value="F:ethanolamine kinase activity"/>
    <property type="evidence" value="ECO:0007669"/>
    <property type="project" value="TreeGrafter"/>
</dbReference>
<dbReference type="AlphaFoldDB" id="A0A6N7UR30"/>
<gene>
    <name evidence="2" type="ORF">FYJ34_02140</name>
</gene>
<dbReference type="Pfam" id="PF13412">
    <property type="entry name" value="HTH_24"/>
    <property type="match status" value="1"/>
</dbReference>
<organism evidence="2 3">
    <name type="scientific">Suipraeoptans intestinalis</name>
    <dbReference type="NCBI Taxonomy" id="2606628"/>
    <lineage>
        <taxon>Bacteria</taxon>
        <taxon>Bacillati</taxon>
        <taxon>Bacillota</taxon>
        <taxon>Clostridia</taxon>
        <taxon>Lachnospirales</taxon>
        <taxon>Lachnospiraceae</taxon>
        <taxon>Suipraeoptans</taxon>
    </lineage>
</organism>
<dbReference type="EMBL" id="VULY01000018">
    <property type="protein sequence ID" value="MSR93111.1"/>
    <property type="molecule type" value="Genomic_DNA"/>
</dbReference>
<dbReference type="PANTHER" id="PTHR22603:SF66">
    <property type="entry name" value="ETHANOLAMINE KINASE"/>
    <property type="match status" value="1"/>
</dbReference>
<dbReference type="Gene3D" id="3.90.1200.10">
    <property type="match status" value="1"/>
</dbReference>
<proteinExistence type="predicted"/>
<dbReference type="Gene3D" id="3.90.550.10">
    <property type="entry name" value="Spore Coat Polysaccharide Biosynthesis Protein SpsA, Chain A"/>
    <property type="match status" value="1"/>
</dbReference>
<dbReference type="InterPro" id="IPR011009">
    <property type="entry name" value="Kinase-like_dom_sf"/>
</dbReference>
<keyword evidence="3" id="KW-1185">Reference proteome</keyword>
<dbReference type="GO" id="GO:0005737">
    <property type="term" value="C:cytoplasm"/>
    <property type="evidence" value="ECO:0007669"/>
    <property type="project" value="TreeGrafter"/>
</dbReference>
<dbReference type="SUPFAM" id="SSF53448">
    <property type="entry name" value="Nucleotide-diphospho-sugar transferases"/>
    <property type="match status" value="1"/>
</dbReference>
<evidence type="ECO:0000313" key="2">
    <source>
        <dbReference type="EMBL" id="MSR93111.1"/>
    </source>
</evidence>
<keyword evidence="2" id="KW-0808">Transferase</keyword>
<dbReference type="GO" id="GO:0006646">
    <property type="term" value="P:phosphatidylethanolamine biosynthetic process"/>
    <property type="evidence" value="ECO:0007669"/>
    <property type="project" value="TreeGrafter"/>
</dbReference>
<dbReference type="RefSeq" id="WP_154475863.1">
    <property type="nucleotide sequence ID" value="NZ_VULY01000018.1"/>
</dbReference>
<dbReference type="Pfam" id="PF01633">
    <property type="entry name" value="Choline_kinase"/>
    <property type="match status" value="1"/>
</dbReference>
<feature type="domain" description="MobA-like NTP transferase" evidence="1">
    <location>
        <begin position="69"/>
        <end position="169"/>
    </location>
</feature>
<sequence>MNISKYDLLNMILKKSEKNQRKLAALTGLSLGKVNGCLRELIEDGYLNEQLEISEQAQKEAEKQRPRHAVILAAGYGMRMVPINVEVPKGLLEIGGERLIERLIRQLREAGVHQIDVVVGFMKERYEYLIDKWNVRLIFNEEYGRKNNLSSLNKVADRIGNSYILPCDIWCGENPFSGYEWYSWYMMTEEESKDSGVRVNRKRELVRVKAEKSGHRMVGIAYIQDQEADRLKQLLGLYASQRTYDQKFWEEVLFAESKMWIASRIAKEEDVYEINTYEQLREIDSHSGHLQTDILEKIAEVLSCKLEEIQEIQALKKGMTNRSFEFSCRGERYIARIPGEGTDRLINRRQEFEVYEALKGTDICDPVVYISPESGYKITKFIENARPCRKEDKKEVEDCMRYLKAFHDRKLQVGHTFQLFEQIEYYERLRGDYPSDYEDYEETKKKVFELKAYIDRQPKTIALSHIDAVCDNFLLTPEKMYLIDWEYAGMQDVHVDIAMFAIYAMYSKEEVDWLIACYFQGEPSAAVRVKIYCYIAVCGLLWSNWCEYKKTCGIEFGEYSLRQYRYAKEYYRYAKAEMEAE</sequence>
<dbReference type="CDD" id="cd05151">
    <property type="entry name" value="ChoK-like"/>
    <property type="match status" value="1"/>
</dbReference>
<dbReference type="Pfam" id="PF12804">
    <property type="entry name" value="NTP_transf_3"/>
    <property type="match status" value="1"/>
</dbReference>
<dbReference type="SUPFAM" id="SSF56112">
    <property type="entry name" value="Protein kinase-like (PK-like)"/>
    <property type="match status" value="1"/>
</dbReference>
<name>A0A6N7UR30_9FIRM</name>
<protein>
    <submittedName>
        <fullName evidence="2">Phosphotransferase</fullName>
    </submittedName>
</protein>
<reference evidence="2 3" key="1">
    <citation type="submission" date="2019-08" db="EMBL/GenBank/DDBJ databases">
        <title>In-depth cultivation of the pig gut microbiome towards novel bacterial diversity and tailored functional studies.</title>
        <authorList>
            <person name="Wylensek D."/>
            <person name="Hitch T.C.A."/>
            <person name="Clavel T."/>
        </authorList>
    </citation>
    <scope>NUCLEOTIDE SEQUENCE [LARGE SCALE GENOMIC DNA]</scope>
    <source>
        <strain evidence="2 3">68-1-5</strain>
    </source>
</reference>
<dbReference type="InterPro" id="IPR025877">
    <property type="entry name" value="MobA-like_NTP_Trfase"/>
</dbReference>
<dbReference type="PANTHER" id="PTHR22603">
    <property type="entry name" value="CHOLINE/ETHANOALAMINE KINASE"/>
    <property type="match status" value="1"/>
</dbReference>
<dbReference type="GO" id="GO:0016779">
    <property type="term" value="F:nucleotidyltransferase activity"/>
    <property type="evidence" value="ECO:0007669"/>
    <property type="project" value="UniProtKB-ARBA"/>
</dbReference>
<accession>A0A6N7UR30</accession>
<dbReference type="Gene3D" id="3.30.200.20">
    <property type="entry name" value="Phosphorylase Kinase, domain 1"/>
    <property type="match status" value="1"/>
</dbReference>